<evidence type="ECO:0000313" key="9">
    <source>
        <dbReference type="EMBL" id="KAB0401235.1"/>
    </source>
</evidence>
<organism evidence="9 10">
    <name type="scientific">Balaenoptera physalus</name>
    <name type="common">Fin whale</name>
    <name type="synonym">Balaena physalus</name>
    <dbReference type="NCBI Taxonomy" id="9770"/>
    <lineage>
        <taxon>Eukaryota</taxon>
        <taxon>Metazoa</taxon>
        <taxon>Chordata</taxon>
        <taxon>Craniata</taxon>
        <taxon>Vertebrata</taxon>
        <taxon>Euteleostomi</taxon>
        <taxon>Mammalia</taxon>
        <taxon>Eutheria</taxon>
        <taxon>Laurasiatheria</taxon>
        <taxon>Artiodactyla</taxon>
        <taxon>Whippomorpha</taxon>
        <taxon>Cetacea</taxon>
        <taxon>Mysticeti</taxon>
        <taxon>Balaenopteridae</taxon>
        <taxon>Balaenoptera</taxon>
    </lineage>
</organism>
<dbReference type="PANTHER" id="PTHR31488:SF6">
    <property type="entry name" value="C-MANNOSYLTRANSFERASE DPY19L2-RELATED"/>
    <property type="match status" value="1"/>
</dbReference>
<comment type="subcellular location">
    <subcellularLocation>
        <location evidence="1">Membrane</location>
        <topology evidence="1">Multi-pass membrane protein</topology>
    </subcellularLocation>
</comment>
<evidence type="ECO:0000256" key="7">
    <source>
        <dbReference type="ARBA" id="ARBA00023136"/>
    </source>
</evidence>
<feature type="transmembrane region" description="Helical" evidence="8">
    <location>
        <begin position="79"/>
        <end position="100"/>
    </location>
</feature>
<keyword evidence="4" id="KW-0808">Transferase</keyword>
<feature type="transmembrane region" description="Helical" evidence="8">
    <location>
        <begin position="221"/>
        <end position="242"/>
    </location>
</feature>
<dbReference type="Pfam" id="PF10034">
    <property type="entry name" value="Dpy19"/>
    <property type="match status" value="2"/>
</dbReference>
<dbReference type="PANTHER" id="PTHR31488">
    <property type="entry name" value="DPY-19-LIKE 1, LIKE (H. SAPIENS)"/>
    <property type="match status" value="1"/>
</dbReference>
<evidence type="ECO:0000256" key="8">
    <source>
        <dbReference type="SAM" id="Phobius"/>
    </source>
</evidence>
<dbReference type="AlphaFoldDB" id="A0A6A1Q1C1"/>
<keyword evidence="3" id="KW-0328">Glycosyltransferase</keyword>
<dbReference type="InterPro" id="IPR018732">
    <property type="entry name" value="Dpy-19/Dpy-19-like"/>
</dbReference>
<evidence type="ECO:0000256" key="4">
    <source>
        <dbReference type="ARBA" id="ARBA00022679"/>
    </source>
</evidence>
<keyword evidence="6 8" id="KW-1133">Transmembrane helix</keyword>
<dbReference type="GO" id="GO:0005637">
    <property type="term" value="C:nuclear inner membrane"/>
    <property type="evidence" value="ECO:0007669"/>
    <property type="project" value="TreeGrafter"/>
</dbReference>
<evidence type="ECO:0000256" key="6">
    <source>
        <dbReference type="ARBA" id="ARBA00022989"/>
    </source>
</evidence>
<evidence type="ECO:0000313" key="10">
    <source>
        <dbReference type="Proteomes" id="UP000437017"/>
    </source>
</evidence>
<keyword evidence="5 8" id="KW-0812">Transmembrane</keyword>
<proteinExistence type="inferred from homology"/>
<protein>
    <submittedName>
        <fullName evidence="9">Uncharacterized protein</fullName>
    </submittedName>
</protein>
<dbReference type="Proteomes" id="UP000437017">
    <property type="component" value="Unassembled WGS sequence"/>
</dbReference>
<feature type="transmembrane region" description="Helical" evidence="8">
    <location>
        <begin position="39"/>
        <end position="59"/>
    </location>
</feature>
<dbReference type="EMBL" id="SGJD01001240">
    <property type="protein sequence ID" value="KAB0401235.1"/>
    <property type="molecule type" value="Genomic_DNA"/>
</dbReference>
<dbReference type="OrthoDB" id="6019623at2759"/>
<dbReference type="GO" id="GO:0007286">
    <property type="term" value="P:spermatid development"/>
    <property type="evidence" value="ECO:0007669"/>
    <property type="project" value="TreeGrafter"/>
</dbReference>
<evidence type="ECO:0000256" key="1">
    <source>
        <dbReference type="ARBA" id="ARBA00004141"/>
    </source>
</evidence>
<evidence type="ECO:0000256" key="5">
    <source>
        <dbReference type="ARBA" id="ARBA00022692"/>
    </source>
</evidence>
<name>A0A6A1Q1C1_BALPH</name>
<gene>
    <name evidence="9" type="ORF">E2I00_004450</name>
</gene>
<keyword evidence="7 8" id="KW-0472">Membrane</keyword>
<sequence>MEVVARTVLLGRFQFLSCFMEQLRNKMHVLRRCQFTGRMTLGIAAFVAILHWIHLITLFENDRHFSHLSSLEREMTFRTEMVIIAFWYRIFVGIMNLFGLETKTCWNVTRVEPLNEVQSCEGMFLPKMLFGTQLGGLITVLCYFFNHGESEVSILLISGYSGDVDTTSPGKFFISISCTSDVHLNCDSQVIFIYKTKLAEFKTYWCQFSPLRTSNNSKKHFIALCLSNVAFMLPWQFAQFILFTQVR</sequence>
<evidence type="ECO:0000256" key="3">
    <source>
        <dbReference type="ARBA" id="ARBA00022676"/>
    </source>
</evidence>
<accession>A0A6A1Q1C1</accession>
<keyword evidence="10" id="KW-1185">Reference proteome</keyword>
<dbReference type="GO" id="GO:0000030">
    <property type="term" value="F:mannosyltransferase activity"/>
    <property type="evidence" value="ECO:0007669"/>
    <property type="project" value="TreeGrafter"/>
</dbReference>
<reference evidence="9 10" key="1">
    <citation type="journal article" date="2019" name="PLoS ONE">
        <title>Genomic analyses reveal an absence of contemporary introgressive admixture between fin whales and blue whales, despite known hybrids.</title>
        <authorList>
            <person name="Westbury M.V."/>
            <person name="Petersen B."/>
            <person name="Lorenzen E.D."/>
        </authorList>
    </citation>
    <scope>NUCLEOTIDE SEQUENCE [LARGE SCALE GENOMIC DNA]</scope>
    <source>
        <strain evidence="9">FinWhale-01</strain>
    </source>
</reference>
<evidence type="ECO:0000256" key="2">
    <source>
        <dbReference type="ARBA" id="ARBA00008744"/>
    </source>
</evidence>
<comment type="similarity">
    <text evidence="2">Belongs to the dpy-19 family.</text>
</comment>
<comment type="caution">
    <text evidence="9">The sequence shown here is derived from an EMBL/GenBank/DDBJ whole genome shotgun (WGS) entry which is preliminary data.</text>
</comment>